<sequence length="364" mass="41916">MELKSFTFKVSNVKKSNIEIKDLDIFDIVNPKENEFIPLAERKQTLSFNDKPQEKRIVKSSFTKQSKYIGINSFIVSAIKAYSHHHHLVIRVDDIWMAILNQFSIYVNSNAEILREKFVDFNGKKTLTVTSNVPILSAPLDQLTIQMAENIKSNIIDPSIRDLIIGDFSTTTENDRVVYSASLMSTFKSYFDYRYMTFCGLPSVTLQGSTEDWLNLKQRIERLIDFEIDSSSKTGEMKEWVSMLHPIIDQFISTSMGKPNIEWWNQIADKKQSSGSVNLTGWITVFCVYDKNGKWIGKKDTTNSQWLRINFDSIPLGYLSTPITLIDFDRQEYKCDLLSGHMAINIDLNDQTILKPSLDWVIIN</sequence>
<keyword evidence="2" id="KW-1185">Reference proteome</keyword>
<gene>
    <name evidence="1" type="ORF">DDB_G0276367</name>
</gene>
<dbReference type="eggNOG" id="ENOG502RPX4">
    <property type="taxonomic scope" value="Eukaryota"/>
</dbReference>
<proteinExistence type="predicted"/>
<evidence type="ECO:0000313" key="2">
    <source>
        <dbReference type="Proteomes" id="UP000002195"/>
    </source>
</evidence>
<name>Q86JD2_DICDI</name>
<dbReference type="EMBL" id="AAFI02000014">
    <property type="protein sequence ID" value="EAL69264.1"/>
    <property type="molecule type" value="Genomic_DNA"/>
</dbReference>
<comment type="caution">
    <text evidence="1">The sequence shown here is derived from an EMBL/GenBank/DDBJ whole genome shotgun (WGS) entry which is preliminary data.</text>
</comment>
<dbReference type="HOGENOM" id="CLU_037155_0_0_1"/>
<accession>Q86JD2</accession>
<organism evidence="1 2">
    <name type="scientific">Dictyostelium discoideum</name>
    <name type="common">Social amoeba</name>
    <dbReference type="NCBI Taxonomy" id="44689"/>
    <lineage>
        <taxon>Eukaryota</taxon>
        <taxon>Amoebozoa</taxon>
        <taxon>Evosea</taxon>
        <taxon>Eumycetozoa</taxon>
        <taxon>Dictyostelia</taxon>
        <taxon>Dictyosteliales</taxon>
        <taxon>Dictyosteliaceae</taxon>
        <taxon>Dictyostelium</taxon>
    </lineage>
</organism>
<protein>
    <submittedName>
        <fullName evidence="1">Uncharacterized protein</fullName>
    </submittedName>
</protein>
<dbReference type="dictyBase" id="DDB_G0276367"/>
<dbReference type="RefSeq" id="XP_643202.1">
    <property type="nucleotide sequence ID" value="XM_638110.1"/>
</dbReference>
<dbReference type="PANTHER" id="PTHR31252:SF12">
    <property type="entry name" value="DUF4419 DOMAIN-CONTAINING PROTEIN"/>
    <property type="match status" value="1"/>
</dbReference>
<dbReference type="InParanoid" id="Q86JD2"/>
<dbReference type="OMA" id="GHMAINI"/>
<dbReference type="Proteomes" id="UP000002195">
    <property type="component" value="Unassembled WGS sequence"/>
</dbReference>
<dbReference type="GeneID" id="8620476"/>
<dbReference type="Pfam" id="PF14388">
    <property type="entry name" value="DUF4419"/>
    <property type="match status" value="1"/>
</dbReference>
<dbReference type="KEGG" id="ddi:DDB_G0276367"/>
<reference evidence="1 2" key="1">
    <citation type="journal article" date="2005" name="Nature">
        <title>The genome of the social amoeba Dictyostelium discoideum.</title>
        <authorList>
            <consortium name="The Dictyostelium discoideum Sequencing Consortium"/>
            <person name="Eichinger L."/>
            <person name="Pachebat J.A."/>
            <person name="Glockner G."/>
            <person name="Rajandream M.A."/>
            <person name="Sucgang R."/>
            <person name="Berriman M."/>
            <person name="Song J."/>
            <person name="Olsen R."/>
            <person name="Szafranski K."/>
            <person name="Xu Q."/>
            <person name="Tunggal B."/>
            <person name="Kummerfeld S."/>
            <person name="Madera M."/>
            <person name="Konfortov B.A."/>
            <person name="Rivero F."/>
            <person name="Bankier A.T."/>
            <person name="Lehmann R."/>
            <person name="Hamlin N."/>
            <person name="Davies R."/>
            <person name="Gaudet P."/>
            <person name="Fey P."/>
            <person name="Pilcher K."/>
            <person name="Chen G."/>
            <person name="Saunders D."/>
            <person name="Sodergren E."/>
            <person name="Davis P."/>
            <person name="Kerhornou A."/>
            <person name="Nie X."/>
            <person name="Hall N."/>
            <person name="Anjard C."/>
            <person name="Hemphill L."/>
            <person name="Bason N."/>
            <person name="Farbrother P."/>
            <person name="Desany B."/>
            <person name="Just E."/>
            <person name="Morio T."/>
            <person name="Rost R."/>
            <person name="Churcher C."/>
            <person name="Cooper J."/>
            <person name="Haydock S."/>
            <person name="van Driessche N."/>
            <person name="Cronin A."/>
            <person name="Goodhead I."/>
            <person name="Muzny D."/>
            <person name="Mourier T."/>
            <person name="Pain A."/>
            <person name="Lu M."/>
            <person name="Harper D."/>
            <person name="Lindsay R."/>
            <person name="Hauser H."/>
            <person name="James K."/>
            <person name="Quiles M."/>
            <person name="Madan Babu M."/>
            <person name="Saito T."/>
            <person name="Buchrieser C."/>
            <person name="Wardroper A."/>
            <person name="Felder M."/>
            <person name="Thangavelu M."/>
            <person name="Johnson D."/>
            <person name="Knights A."/>
            <person name="Loulseged H."/>
            <person name="Mungall K."/>
            <person name="Oliver K."/>
            <person name="Price C."/>
            <person name="Quail M.A."/>
            <person name="Urushihara H."/>
            <person name="Hernandez J."/>
            <person name="Rabbinowitsch E."/>
            <person name="Steffen D."/>
            <person name="Sanders M."/>
            <person name="Ma J."/>
            <person name="Kohara Y."/>
            <person name="Sharp S."/>
            <person name="Simmonds M."/>
            <person name="Spiegler S."/>
            <person name="Tivey A."/>
            <person name="Sugano S."/>
            <person name="White B."/>
            <person name="Walker D."/>
            <person name="Woodward J."/>
            <person name="Winckler T."/>
            <person name="Tanaka Y."/>
            <person name="Shaulsky G."/>
            <person name="Schleicher M."/>
            <person name="Weinstock G."/>
            <person name="Rosenthal A."/>
            <person name="Cox E.C."/>
            <person name="Chisholm R.L."/>
            <person name="Gibbs R."/>
            <person name="Loomis W.F."/>
            <person name="Platzer M."/>
            <person name="Kay R.R."/>
            <person name="Williams J."/>
            <person name="Dear P.H."/>
            <person name="Noegel A.A."/>
            <person name="Barrell B."/>
            <person name="Kuspa A."/>
        </authorList>
    </citation>
    <scope>NUCLEOTIDE SEQUENCE [LARGE SCALE GENOMIC DNA]</scope>
    <source>
        <strain evidence="1 2">AX4</strain>
    </source>
</reference>
<evidence type="ECO:0000313" key="1">
    <source>
        <dbReference type="EMBL" id="EAL69264.1"/>
    </source>
</evidence>
<dbReference type="AlphaFoldDB" id="Q86JD2"/>
<dbReference type="VEuPathDB" id="AmoebaDB:DDB_G0276367"/>
<dbReference type="FunCoup" id="Q86JD2">
    <property type="interactions" value="7"/>
</dbReference>
<dbReference type="InterPro" id="IPR025533">
    <property type="entry name" value="DUF4419"/>
</dbReference>
<accession>Q551Q9</accession>
<dbReference type="PaxDb" id="44689-DDB0167016"/>
<dbReference type="PhylomeDB" id="Q86JD2"/>
<dbReference type="PANTHER" id="PTHR31252">
    <property type="entry name" value="DUF4419 DOMAIN-CONTAINING PROTEIN"/>
    <property type="match status" value="1"/>
</dbReference>